<feature type="chain" id="PRO_5038465286" description="Cell surface protein" evidence="1">
    <location>
        <begin position="28"/>
        <end position="151"/>
    </location>
</feature>
<feature type="signal peptide" evidence="1">
    <location>
        <begin position="1"/>
        <end position="27"/>
    </location>
</feature>
<proteinExistence type="predicted"/>
<keyword evidence="1" id="KW-0732">Signal</keyword>
<sequence length="151" mass="16973">MKKFFGVLVIFVVTLVLSNGFASSVSAKYVDASGTYKTLKYGDASVTYTYQSGTFKRAPLTVTTYFNVNDYGAKISKVSQKSSAKWPYTVKEKGTKSLYLKGKNEKLFTPVAYGYFTTNSTKYSLETTLQVNKIDKKKKTVTFYVINRTDK</sequence>
<evidence type="ECO:0000256" key="1">
    <source>
        <dbReference type="SAM" id="SignalP"/>
    </source>
</evidence>
<dbReference type="RefSeq" id="WP_101176518.1">
    <property type="nucleotide sequence ID" value="NZ_PISE01000014.1"/>
</dbReference>
<name>A0A2N0Z4H5_9BACI</name>
<dbReference type="EMBL" id="PISE01000014">
    <property type="protein sequence ID" value="PKG24394.1"/>
    <property type="molecule type" value="Genomic_DNA"/>
</dbReference>
<organism evidence="2 3">
    <name type="scientific">Niallia nealsonii</name>
    <dbReference type="NCBI Taxonomy" id="115979"/>
    <lineage>
        <taxon>Bacteria</taxon>
        <taxon>Bacillati</taxon>
        <taxon>Bacillota</taxon>
        <taxon>Bacilli</taxon>
        <taxon>Bacillales</taxon>
        <taxon>Bacillaceae</taxon>
        <taxon>Niallia</taxon>
    </lineage>
</organism>
<accession>A0A2N0Z4H5</accession>
<reference evidence="2 3" key="1">
    <citation type="journal article" date="2003" name="Int. J. Syst. Evol. Microbiol.">
        <title>Bacillus nealsonii sp. nov., isolated from a spacecraft-assembly facility, whose spores are gamma-radiation resistant.</title>
        <authorList>
            <person name="Venkateswaran K."/>
            <person name="Kempf M."/>
            <person name="Chen F."/>
            <person name="Satomi M."/>
            <person name="Nicholson W."/>
            <person name="Kern R."/>
        </authorList>
    </citation>
    <scope>NUCLEOTIDE SEQUENCE [LARGE SCALE GENOMIC DNA]</scope>
    <source>
        <strain evidence="2 3">FO-92</strain>
    </source>
</reference>
<evidence type="ECO:0000313" key="3">
    <source>
        <dbReference type="Proteomes" id="UP000233375"/>
    </source>
</evidence>
<dbReference type="AlphaFoldDB" id="A0A2N0Z4H5"/>
<evidence type="ECO:0000313" key="2">
    <source>
        <dbReference type="EMBL" id="PKG24394.1"/>
    </source>
</evidence>
<evidence type="ECO:0008006" key="4">
    <source>
        <dbReference type="Google" id="ProtNLM"/>
    </source>
</evidence>
<protein>
    <recommendedName>
        <fullName evidence="4">Cell surface protein</fullName>
    </recommendedName>
</protein>
<comment type="caution">
    <text evidence="2">The sequence shown here is derived from an EMBL/GenBank/DDBJ whole genome shotgun (WGS) entry which is preliminary data.</text>
</comment>
<gene>
    <name evidence="2" type="ORF">CWS01_07220</name>
</gene>
<keyword evidence="3" id="KW-1185">Reference proteome</keyword>
<dbReference type="Proteomes" id="UP000233375">
    <property type="component" value="Unassembled WGS sequence"/>
</dbReference>